<dbReference type="InterPro" id="IPR050789">
    <property type="entry name" value="Diverse_Enzym_Activities"/>
</dbReference>
<reference evidence="3 4" key="1">
    <citation type="journal article" date="2014" name="FEMS Microbiol. Ecol.">
        <title>Genomic differentiation among two strains of the PS1 clade isolated from geographically separated marine habitats.</title>
        <authorList>
            <person name="Jimenez-Infante F."/>
            <person name="Ngugi D.K."/>
            <person name="Alam I."/>
            <person name="Rashid M."/>
            <person name="Baalawi W."/>
            <person name="Kamau A.A."/>
            <person name="Bajic V.B."/>
            <person name="Stingl U."/>
        </authorList>
    </citation>
    <scope>NUCLEOTIDE SEQUENCE [LARGE SCALE GENOMIC DNA]</scope>
    <source>
        <strain evidence="3 4">RS24</strain>
    </source>
</reference>
<protein>
    <submittedName>
        <fullName evidence="3">Glutaredoxin protein</fullName>
    </submittedName>
</protein>
<comment type="caution">
    <text evidence="3">The sequence shown here is derived from an EMBL/GenBank/DDBJ whole genome shotgun (WGS) entry which is preliminary data.</text>
</comment>
<dbReference type="Proteomes" id="UP000016762">
    <property type="component" value="Unassembled WGS sequence"/>
</dbReference>
<dbReference type="Gene3D" id="3.40.710.10">
    <property type="entry name" value="DD-peptidase/beta-lactamase superfamily"/>
    <property type="match status" value="1"/>
</dbReference>
<dbReference type="OrthoDB" id="9808046at2"/>
<keyword evidence="4" id="KW-1185">Reference proteome</keyword>
<dbReference type="Pfam" id="PF00144">
    <property type="entry name" value="Beta-lactamase"/>
    <property type="match status" value="1"/>
</dbReference>
<feature type="signal peptide" evidence="1">
    <location>
        <begin position="1"/>
        <end position="22"/>
    </location>
</feature>
<dbReference type="InterPro" id="IPR001466">
    <property type="entry name" value="Beta-lactam-related"/>
</dbReference>
<dbReference type="InterPro" id="IPR012338">
    <property type="entry name" value="Beta-lactam/transpept-like"/>
</dbReference>
<gene>
    <name evidence="3" type="primary">grlA</name>
    <name evidence="3" type="ORF">RS24_01000</name>
</gene>
<accession>U2WBW3</accession>
<keyword evidence="1" id="KW-0732">Signal</keyword>
<dbReference type="EMBL" id="AWXE01000003">
    <property type="protein sequence ID" value="ERL47059.1"/>
    <property type="molecule type" value="Genomic_DNA"/>
</dbReference>
<dbReference type="PANTHER" id="PTHR43283:SF3">
    <property type="entry name" value="BETA-LACTAMASE FAMILY PROTEIN (AFU_ORTHOLOGUE AFUA_5G07500)"/>
    <property type="match status" value="1"/>
</dbReference>
<proteinExistence type="predicted"/>
<organism evidence="3 4">
    <name type="scientific">Candidatus Micropelagius thuwalensis</name>
    <dbReference type="NCBI Taxonomy" id="1397666"/>
    <lineage>
        <taxon>Bacteria</taxon>
        <taxon>Pseudomonadati</taxon>
        <taxon>Pseudomonadota</taxon>
        <taxon>Alphaproteobacteria</taxon>
        <taxon>PS1 clade</taxon>
        <taxon>Candidatus Micropelagius</taxon>
    </lineage>
</organism>
<evidence type="ECO:0000313" key="4">
    <source>
        <dbReference type="Proteomes" id="UP000016762"/>
    </source>
</evidence>
<dbReference type="PATRIC" id="fig|1397666.3.peg.910"/>
<evidence type="ECO:0000313" key="3">
    <source>
        <dbReference type="EMBL" id="ERL47059.1"/>
    </source>
</evidence>
<dbReference type="AlphaFoldDB" id="U2WBW3"/>
<feature type="domain" description="Beta-lactamase-related" evidence="2">
    <location>
        <begin position="44"/>
        <end position="408"/>
    </location>
</feature>
<dbReference type="SUPFAM" id="SSF56601">
    <property type="entry name" value="beta-lactamase/transpeptidase-like"/>
    <property type="match status" value="1"/>
</dbReference>
<sequence length="427" mass="48077">MFGKYSLFFFISLFLSTASNLAGEVKVTSPEEVGYSTKKLMALKDILDPYIQDGKLPNYMLSLYREDKKIFEIMNGTTDFDFKKPIRGNDIFWIASMSKPITSLAALQLVEKGKLNLDDPIDKYLPYFSNPIIAIDGNMSSELKPAKNKILIKNLLTHTSGLTYGSSIAKENDVSNLYDGIDPMSPSRSLSDSVNLISELPLIAEPNTEFNYSVSLLVLGLIIEDITGMRLGDYLEENIFKPLNMIDTAFYIDVSKHDRIADLFQAKRVTVQVPGENLSFEPSPLTKWCKNKKMADHGGEGLCSTAADYHKFIQLLMNKGELNGVRILGEKYTNLMLTNQMPSEAGEAPLTNFFGPVAKNLQFSYGLGISLDRELTKTRYYWWAGAANTFFWFDTKTKLHGVFMTHHLPVLYNIIDQLYSVTDNSKL</sequence>
<dbReference type="eggNOG" id="COG1680">
    <property type="taxonomic scope" value="Bacteria"/>
</dbReference>
<dbReference type="STRING" id="1397666.RS24_01000"/>
<feature type="chain" id="PRO_5004635638" evidence="1">
    <location>
        <begin position="23"/>
        <end position="427"/>
    </location>
</feature>
<name>U2WBW3_9PROT</name>
<evidence type="ECO:0000259" key="2">
    <source>
        <dbReference type="Pfam" id="PF00144"/>
    </source>
</evidence>
<dbReference type="PANTHER" id="PTHR43283">
    <property type="entry name" value="BETA-LACTAMASE-RELATED"/>
    <property type="match status" value="1"/>
</dbReference>
<dbReference type="RefSeq" id="WP_021777012.1">
    <property type="nucleotide sequence ID" value="NZ_AWXE01000003.1"/>
</dbReference>
<evidence type="ECO:0000256" key="1">
    <source>
        <dbReference type="SAM" id="SignalP"/>
    </source>
</evidence>